<dbReference type="HOGENOM" id="CLU_3405747_0_0_14"/>
<organism evidence="1 2">
    <name type="scientific">Strawberry lethal yellows phytoplasma (CPA) str. NZSb11</name>
    <dbReference type="NCBI Taxonomy" id="980422"/>
    <lineage>
        <taxon>Bacteria</taxon>
        <taxon>Bacillati</taxon>
        <taxon>Mycoplasmatota</taxon>
        <taxon>Mollicutes</taxon>
        <taxon>Acholeplasmatales</taxon>
        <taxon>Acholeplasmataceae</taxon>
        <taxon>Candidatus Phytoplasma</taxon>
        <taxon>16SrXII (Stolbur group)</taxon>
    </lineage>
</organism>
<dbReference type="EMBL" id="CP002548">
    <property type="protein sequence ID" value="AGL90583.1"/>
    <property type="molecule type" value="Genomic_DNA"/>
</dbReference>
<keyword evidence="2" id="KW-1185">Reference proteome</keyword>
<name>R4S1E0_PHYAS</name>
<sequence length="30" mass="3732">MKVSLQLGIKLYRVDFIEEYWQKVFLQTKK</sequence>
<evidence type="ECO:0000313" key="1">
    <source>
        <dbReference type="EMBL" id="AGL90583.1"/>
    </source>
</evidence>
<evidence type="ECO:0000313" key="2">
    <source>
        <dbReference type="Proteomes" id="UP000013941"/>
    </source>
</evidence>
<proteinExistence type="predicted"/>
<accession>R4S1E0</accession>
<dbReference type="AlphaFoldDB" id="R4S1E0"/>
<protein>
    <submittedName>
        <fullName evidence="1">Uncharacterized protein</fullName>
    </submittedName>
</protein>
<gene>
    <name evidence="1" type="ORF">SLY_0668</name>
</gene>
<reference evidence="1 2" key="1">
    <citation type="journal article" date="2013" name="BMC Genomics">
        <title>Comparison of the complete genome sequence of two closely related isolates of 'Candidatus Phytoplasma australiense' reveals genome plasticity.</title>
        <authorList>
            <person name="Andersen M.T."/>
            <person name="Liefting L.W."/>
            <person name="Havukkala I."/>
            <person name="Beever R.E."/>
        </authorList>
    </citation>
    <scope>NUCLEOTIDE SEQUENCE [LARGE SCALE GENOMIC DNA]</scope>
    <source>
        <strain evidence="1 2">NZSb11</strain>
    </source>
</reference>
<dbReference type="KEGG" id="nzs:SLY_0668"/>
<dbReference type="Proteomes" id="UP000013941">
    <property type="component" value="Chromosome"/>
</dbReference>